<gene>
    <name evidence="1" type="ORF">CPELLU_LOCUS19440</name>
</gene>
<reference evidence="1" key="1">
    <citation type="submission" date="2021-06" db="EMBL/GenBank/DDBJ databases">
        <authorList>
            <person name="Kallberg Y."/>
            <person name="Tangrot J."/>
            <person name="Rosling A."/>
        </authorList>
    </citation>
    <scope>NUCLEOTIDE SEQUENCE</scope>
    <source>
        <strain evidence="1">FL966</strain>
    </source>
</reference>
<evidence type="ECO:0000313" key="2">
    <source>
        <dbReference type="Proteomes" id="UP000789759"/>
    </source>
</evidence>
<evidence type="ECO:0000313" key="1">
    <source>
        <dbReference type="EMBL" id="CAG8818425.1"/>
    </source>
</evidence>
<dbReference type="OrthoDB" id="432234at2759"/>
<keyword evidence="2" id="KW-1185">Reference proteome</keyword>
<name>A0A9N9KBX0_9GLOM</name>
<dbReference type="EMBL" id="CAJVQA010046688">
    <property type="protein sequence ID" value="CAG8818425.1"/>
    <property type="molecule type" value="Genomic_DNA"/>
</dbReference>
<proteinExistence type="predicted"/>
<dbReference type="AlphaFoldDB" id="A0A9N9KBX0"/>
<feature type="non-terminal residue" evidence="1">
    <location>
        <position position="1"/>
    </location>
</feature>
<organism evidence="1 2">
    <name type="scientific">Cetraspora pellucida</name>
    <dbReference type="NCBI Taxonomy" id="1433469"/>
    <lineage>
        <taxon>Eukaryota</taxon>
        <taxon>Fungi</taxon>
        <taxon>Fungi incertae sedis</taxon>
        <taxon>Mucoromycota</taxon>
        <taxon>Glomeromycotina</taxon>
        <taxon>Glomeromycetes</taxon>
        <taxon>Diversisporales</taxon>
        <taxon>Gigasporaceae</taxon>
        <taxon>Cetraspora</taxon>
    </lineage>
</organism>
<accession>A0A9N9KBX0</accession>
<protein>
    <submittedName>
        <fullName evidence="1">536_t:CDS:1</fullName>
    </submittedName>
</protein>
<comment type="caution">
    <text evidence="1">The sequence shown here is derived from an EMBL/GenBank/DDBJ whole genome shotgun (WGS) entry which is preliminary data.</text>
</comment>
<sequence length="124" mass="14152">MYDKDSIDVLSSQDNIIILKNPPKYIVVELIGKTSGSYKTLLPNYVLIYSLKRSCVHIIWNHDGCTLEKIVIDLSGKHANNNTYVMLSRAQRLDDLLILKPFDESILNMQLFPALHAELAHIEE</sequence>
<dbReference type="Proteomes" id="UP000789759">
    <property type="component" value="Unassembled WGS sequence"/>
</dbReference>